<dbReference type="PROSITE" id="PS01187">
    <property type="entry name" value="EGF_CA"/>
    <property type="match status" value="1"/>
</dbReference>
<dbReference type="InterPro" id="IPR000152">
    <property type="entry name" value="EGF-type_Asp/Asn_hydroxyl_site"/>
</dbReference>
<proteinExistence type="predicted"/>
<dbReference type="PANTHER" id="PTHR13802">
    <property type="entry name" value="MUCIN 4-RELATED"/>
    <property type="match status" value="1"/>
</dbReference>
<dbReference type="Pfam" id="PF06119">
    <property type="entry name" value="NIDO"/>
    <property type="match status" value="3"/>
</dbReference>
<keyword evidence="7" id="KW-0812">Transmembrane</keyword>
<dbReference type="PROSITE" id="PS01186">
    <property type="entry name" value="EGF_2"/>
    <property type="match status" value="1"/>
</dbReference>
<feature type="region of interest" description="Disordered" evidence="6">
    <location>
        <begin position="1135"/>
        <end position="1173"/>
    </location>
</feature>
<dbReference type="PANTHER" id="PTHR13802:SF59">
    <property type="entry name" value="SUSHI DOMAIN-CONTAINING PROTEIN 2"/>
    <property type="match status" value="1"/>
</dbReference>
<feature type="region of interest" description="Disordered" evidence="6">
    <location>
        <begin position="941"/>
        <end position="969"/>
    </location>
</feature>
<keyword evidence="7" id="KW-1133">Transmembrane helix</keyword>
<evidence type="ECO:0000256" key="1">
    <source>
        <dbReference type="ARBA" id="ARBA00022536"/>
    </source>
</evidence>
<comment type="caution">
    <text evidence="5">Lacks conserved residue(s) required for the propagation of feature annotation.</text>
</comment>
<protein>
    <submittedName>
        <fullName evidence="11">EGF-like domain-containing protein</fullName>
    </submittedName>
</protein>
<dbReference type="Proteomes" id="UP000050741">
    <property type="component" value="Unassembled WGS sequence"/>
</dbReference>
<reference evidence="10" key="1">
    <citation type="submission" date="2013-12" db="EMBL/GenBank/DDBJ databases">
        <authorList>
            <person name="Aslett M."/>
        </authorList>
    </citation>
    <scope>NUCLEOTIDE SEQUENCE [LARGE SCALE GENOMIC DNA]</scope>
    <source>
        <strain evidence="10">Lindley</strain>
    </source>
</reference>
<dbReference type="GO" id="GO:0005509">
    <property type="term" value="F:calcium ion binding"/>
    <property type="evidence" value="ECO:0007669"/>
    <property type="project" value="InterPro"/>
</dbReference>
<feature type="region of interest" description="Disordered" evidence="6">
    <location>
        <begin position="708"/>
        <end position="768"/>
    </location>
</feature>
<reference evidence="11" key="3">
    <citation type="submission" date="2016-06" db="UniProtKB">
        <authorList>
            <consortium name="WormBaseParasite"/>
        </authorList>
    </citation>
    <scope>IDENTIFICATION</scope>
</reference>
<dbReference type="Pfam" id="PF12947">
    <property type="entry name" value="EGF_3"/>
    <property type="match status" value="1"/>
</dbReference>
<feature type="domain" description="EGF-like" evidence="8">
    <location>
        <begin position="348"/>
        <end position="388"/>
    </location>
</feature>
<dbReference type="InterPro" id="IPR024731">
    <property type="entry name" value="NELL2-like_EGF"/>
</dbReference>
<feature type="compositionally biased region" description="Polar residues" evidence="6">
    <location>
        <begin position="897"/>
        <end position="911"/>
    </location>
</feature>
<evidence type="ECO:0000256" key="5">
    <source>
        <dbReference type="PROSITE-ProRule" id="PRU00076"/>
    </source>
</evidence>
<dbReference type="PROSITE" id="PS00010">
    <property type="entry name" value="ASX_HYDROXYL"/>
    <property type="match status" value="1"/>
</dbReference>
<accession>A0A183CAB2</accession>
<evidence type="ECO:0000256" key="3">
    <source>
        <dbReference type="ARBA" id="ARBA00022737"/>
    </source>
</evidence>
<dbReference type="SMART" id="SM00539">
    <property type="entry name" value="NIDO"/>
    <property type="match status" value="2"/>
</dbReference>
<keyword evidence="4" id="KW-1015">Disulfide bond</keyword>
<name>A0A183CAB2_GLOPA</name>
<dbReference type="GO" id="GO:0007160">
    <property type="term" value="P:cell-matrix adhesion"/>
    <property type="evidence" value="ECO:0007669"/>
    <property type="project" value="InterPro"/>
</dbReference>
<evidence type="ECO:0000256" key="2">
    <source>
        <dbReference type="ARBA" id="ARBA00022729"/>
    </source>
</evidence>
<dbReference type="Gene3D" id="2.170.300.10">
    <property type="entry name" value="Tie2 ligand-binding domain superfamily"/>
    <property type="match status" value="1"/>
</dbReference>
<dbReference type="SUPFAM" id="SSF57196">
    <property type="entry name" value="EGF/Laminin"/>
    <property type="match status" value="1"/>
</dbReference>
<dbReference type="Gene3D" id="2.10.25.10">
    <property type="entry name" value="Laminin"/>
    <property type="match status" value="1"/>
</dbReference>
<evidence type="ECO:0000259" key="9">
    <source>
        <dbReference type="PROSITE" id="PS51220"/>
    </source>
</evidence>
<dbReference type="InterPro" id="IPR051495">
    <property type="entry name" value="Epithelial_Barrier/Signaling"/>
</dbReference>
<dbReference type="SMART" id="SM00181">
    <property type="entry name" value="EGF"/>
    <property type="match status" value="2"/>
</dbReference>
<dbReference type="PROSITE" id="PS51220">
    <property type="entry name" value="NIDO"/>
    <property type="match status" value="2"/>
</dbReference>
<evidence type="ECO:0000313" key="10">
    <source>
        <dbReference type="Proteomes" id="UP000050741"/>
    </source>
</evidence>
<dbReference type="WBParaSite" id="GPLIN_000981200">
    <property type="protein sequence ID" value="GPLIN_000981200"/>
    <property type="gene ID" value="GPLIN_000981200"/>
</dbReference>
<organism evidence="10 11">
    <name type="scientific">Globodera pallida</name>
    <name type="common">Potato cyst nematode worm</name>
    <name type="synonym">Heterodera pallida</name>
    <dbReference type="NCBI Taxonomy" id="36090"/>
    <lineage>
        <taxon>Eukaryota</taxon>
        <taxon>Metazoa</taxon>
        <taxon>Ecdysozoa</taxon>
        <taxon>Nematoda</taxon>
        <taxon>Chromadorea</taxon>
        <taxon>Rhabditida</taxon>
        <taxon>Tylenchina</taxon>
        <taxon>Tylenchomorpha</taxon>
        <taxon>Tylenchoidea</taxon>
        <taxon>Heteroderidae</taxon>
        <taxon>Heteroderinae</taxon>
        <taxon>Globodera</taxon>
    </lineage>
</organism>
<feature type="transmembrane region" description="Helical" evidence="7">
    <location>
        <begin position="993"/>
        <end position="1016"/>
    </location>
</feature>
<keyword evidence="7" id="KW-0472">Membrane</keyword>
<feature type="compositionally biased region" description="Low complexity" evidence="6">
    <location>
        <begin position="951"/>
        <end position="960"/>
    </location>
</feature>
<dbReference type="InterPro" id="IPR003886">
    <property type="entry name" value="NIDO_dom"/>
</dbReference>
<evidence type="ECO:0000256" key="7">
    <source>
        <dbReference type="SAM" id="Phobius"/>
    </source>
</evidence>
<dbReference type="InterPro" id="IPR018097">
    <property type="entry name" value="EGF_Ca-bd_CS"/>
</dbReference>
<feature type="compositionally biased region" description="Basic and acidic residues" evidence="6">
    <location>
        <begin position="714"/>
        <end position="735"/>
    </location>
</feature>
<dbReference type="InterPro" id="IPR001881">
    <property type="entry name" value="EGF-like_Ca-bd_dom"/>
</dbReference>
<dbReference type="PROSITE" id="PS50026">
    <property type="entry name" value="EGF_3"/>
    <property type="match status" value="1"/>
</dbReference>
<dbReference type="CDD" id="cd00054">
    <property type="entry name" value="EGF_CA"/>
    <property type="match status" value="1"/>
</dbReference>
<dbReference type="AlphaFoldDB" id="A0A183CAB2"/>
<feature type="compositionally biased region" description="Low complexity" evidence="6">
    <location>
        <begin position="912"/>
        <end position="924"/>
    </location>
</feature>
<evidence type="ECO:0000256" key="4">
    <source>
        <dbReference type="ARBA" id="ARBA00023157"/>
    </source>
</evidence>
<dbReference type="SMART" id="SM00179">
    <property type="entry name" value="EGF_CA"/>
    <property type="match status" value="1"/>
</dbReference>
<sequence>MRIEPNRIAARIRIERKWNDERGENLHNFSRNRRQLIGGTPKEETIQVTAPLFSSRLFEYGPKTGDKELSGGLDMSKRMHLSRPITFFGHSYSTIWVLSNGGIGFDHGIKQYRPNMLPSVGQKLIAPFWNRNDLRNKGKVFFREVNGGRVLERGQSEIRYQYDREVKVLSAVVVTYEKMQPVGSNSLPDEAGFNAGDGSNHFALPSSGTGNIMYLEEYGNTGIPGEWMFVLDEERVVRCKAGIKGDTCDEACSAGEWGADCVQCCHCAEGSCHEVSGECKSGGCARCWRGRDCQQRDSACDTPRQCGQNAQQKLTGNALLSRCGEPPRAQCECLAGYEGTPEGEGCSDINECAQKNSCHEKATCTNTPGRFFCQCPDGYSGNGITECVLSFLHPFEQSHRLPKDRNGHIEWQLKHSLKVFGRDRDSVVITTNGLILVQGAKQLNSISSGEQPRLDELDVYGVAPFFASIGLAQQGQIFVEETTDPSLLTKVSRTVNEQLTESRHSPFVGSHALMVTYVNVSLANADSKLSNTFQTLLIGGRDKQKRENMTFVQFLYRDIAWSEGAEAGIMAPDKSSSILLPGSGTVGIEQLSQLSNVHSQGIWLYRIDLPALMPCMQPDLQPPYCDARSPTLHHQSQEQSQQQPQQLPNQQQQQQQQKQQQKSHQPVQRHSNFLEMKMMTAERQHQPHQQEGHGQKEPPQFVHVEQTGWQPLVEEERKEPPPTEERGRGEERGESAPKQTAQTLPEGKKTGNASGHNILEPTFSISSRKPAIVTIQSKEIEEMPPDAFDDGIVRTTTTPRGKLVIEEEQEGIAGGIVPELIVPELVIGRKGGGRADEELKANPQTELHIEPITATARTSTAKPFGTLPREEEEQSEDSKQSAVPSPPPQRQRPTTPEAKTSRVSVLTTEIATTKTVTSSSPSTTEPNRVFIFSTNSTNRPILSSSTKRTKATTAAPKVKANNPDGDDPVLMDFDNNNNNLLAESGVHGNKLSVVVPVAIVLIWLVVLVIVAVFLCCRRRQTQERLRTLYGPAYQIRPVYTMRVNKLGSGNGSYEEHLDKAAHRLSAEMAYNPGSAAARANGTKTILNGGGPQQQQHAPRTQMAPLEISSPRGSNGSGGGGTSAFGSYIQSLAKMGASAGAGGTDRDDAQSECFASSQRSTTRFSSTNNGGGRL</sequence>
<feature type="region of interest" description="Disordered" evidence="6">
    <location>
        <begin position="833"/>
        <end position="928"/>
    </location>
</feature>
<dbReference type="InterPro" id="IPR000742">
    <property type="entry name" value="EGF"/>
</dbReference>
<evidence type="ECO:0000313" key="11">
    <source>
        <dbReference type="WBParaSite" id="GPLIN_000981200"/>
    </source>
</evidence>
<dbReference type="FunFam" id="2.10.25.10:FF:000038">
    <property type="entry name" value="Fibrillin 2"/>
    <property type="match status" value="1"/>
</dbReference>
<evidence type="ECO:0000256" key="6">
    <source>
        <dbReference type="SAM" id="MobiDB-lite"/>
    </source>
</evidence>
<keyword evidence="2" id="KW-0732">Signal</keyword>
<keyword evidence="10" id="KW-1185">Reference proteome</keyword>
<feature type="domain" description="NIDO" evidence="9">
    <location>
        <begin position="127"/>
        <end position="234"/>
    </location>
</feature>
<feature type="region of interest" description="Disordered" evidence="6">
    <location>
        <begin position="623"/>
        <end position="668"/>
    </location>
</feature>
<keyword evidence="3" id="KW-0677">Repeat</keyword>
<dbReference type="GO" id="GO:0071944">
    <property type="term" value="C:cell periphery"/>
    <property type="evidence" value="ECO:0007669"/>
    <property type="project" value="UniProtKB-ARBA"/>
</dbReference>
<feature type="compositionally biased region" description="Low complexity" evidence="6">
    <location>
        <begin position="633"/>
        <end position="668"/>
    </location>
</feature>
<feature type="domain" description="NIDO" evidence="9">
    <location>
        <begin position="464"/>
        <end position="610"/>
    </location>
</feature>
<evidence type="ECO:0000259" key="8">
    <source>
        <dbReference type="PROSITE" id="PS50026"/>
    </source>
</evidence>
<keyword evidence="1 5" id="KW-0245">EGF-like domain</keyword>
<feature type="region of interest" description="Disordered" evidence="6">
    <location>
        <begin position="1080"/>
        <end position="1122"/>
    </location>
</feature>
<feature type="compositionally biased region" description="Low complexity" evidence="6">
    <location>
        <begin position="1155"/>
        <end position="1166"/>
    </location>
</feature>
<reference evidence="10" key="2">
    <citation type="submission" date="2014-05" db="EMBL/GenBank/DDBJ databases">
        <title>The genome and life-stage specific transcriptomes of Globodera pallida elucidate key aspects of plant parasitism by a cyst nematode.</title>
        <authorList>
            <person name="Cotton J.A."/>
            <person name="Lilley C.J."/>
            <person name="Jones L.M."/>
            <person name="Kikuchi T."/>
            <person name="Reid A.J."/>
            <person name="Thorpe P."/>
            <person name="Tsai I.J."/>
            <person name="Beasley H."/>
            <person name="Blok V."/>
            <person name="Cock P.J.A."/>
            <person name="Van den Akker S.E."/>
            <person name="Holroyd N."/>
            <person name="Hunt M."/>
            <person name="Mantelin S."/>
            <person name="Naghra H."/>
            <person name="Pain A."/>
            <person name="Palomares-Rius J.E."/>
            <person name="Zarowiecki M."/>
            <person name="Berriman M."/>
            <person name="Jones J.T."/>
            <person name="Urwin P.E."/>
        </authorList>
    </citation>
    <scope>NUCLEOTIDE SEQUENCE [LARGE SCALE GENOMIC DNA]</scope>
    <source>
        <strain evidence="10">Lindley</strain>
    </source>
</reference>